<feature type="compositionally biased region" description="Low complexity" evidence="7">
    <location>
        <begin position="432"/>
        <end position="445"/>
    </location>
</feature>
<evidence type="ECO:0000256" key="2">
    <source>
        <dbReference type="ARBA" id="ARBA00017908"/>
    </source>
</evidence>
<evidence type="ECO:0000313" key="11">
    <source>
        <dbReference type="Proteomes" id="UP001153636"/>
    </source>
</evidence>
<feature type="compositionally biased region" description="Acidic residues" evidence="7">
    <location>
        <begin position="456"/>
        <end position="481"/>
    </location>
</feature>
<evidence type="ECO:0000256" key="3">
    <source>
        <dbReference type="ARBA" id="ARBA00022723"/>
    </source>
</evidence>
<dbReference type="PROSITE" id="PS50089">
    <property type="entry name" value="ZF_RING_2"/>
    <property type="match status" value="1"/>
</dbReference>
<feature type="domain" description="RING-type" evidence="9">
    <location>
        <begin position="349"/>
        <end position="387"/>
    </location>
</feature>
<evidence type="ECO:0000256" key="7">
    <source>
        <dbReference type="SAM" id="MobiDB-lite"/>
    </source>
</evidence>
<dbReference type="InterPro" id="IPR008984">
    <property type="entry name" value="SMAD_FHA_dom_sf"/>
</dbReference>
<dbReference type="Gene3D" id="2.60.200.20">
    <property type="match status" value="1"/>
</dbReference>
<dbReference type="SMART" id="SM00184">
    <property type="entry name" value="RING"/>
    <property type="match status" value="1"/>
</dbReference>
<dbReference type="SUPFAM" id="SSF57850">
    <property type="entry name" value="RING/U-box"/>
    <property type="match status" value="1"/>
</dbReference>
<dbReference type="InterPro" id="IPR000253">
    <property type="entry name" value="FHA_dom"/>
</dbReference>
<dbReference type="PANTHER" id="PTHR16079">
    <property type="entry name" value="UBIQUITIN LIGASE PROTEIN CHFR"/>
    <property type="match status" value="1"/>
</dbReference>
<keyword evidence="3" id="KW-0479">Metal-binding</keyword>
<dbReference type="GO" id="GO:0004842">
    <property type="term" value="F:ubiquitin-protein transferase activity"/>
    <property type="evidence" value="ECO:0007669"/>
    <property type="project" value="TreeGrafter"/>
</dbReference>
<evidence type="ECO:0000256" key="4">
    <source>
        <dbReference type="ARBA" id="ARBA00022771"/>
    </source>
</evidence>
<dbReference type="EMBL" id="OV651813">
    <property type="protein sequence ID" value="CAH1099539.1"/>
    <property type="molecule type" value="Genomic_DNA"/>
</dbReference>
<dbReference type="GO" id="GO:0005634">
    <property type="term" value="C:nucleus"/>
    <property type="evidence" value="ECO:0007669"/>
    <property type="project" value="TreeGrafter"/>
</dbReference>
<comment type="similarity">
    <text evidence="1">Belongs to the CHFR family.</text>
</comment>
<dbReference type="PROSITE" id="PS50006">
    <property type="entry name" value="FHA_DOMAIN"/>
    <property type="match status" value="1"/>
</dbReference>
<feature type="compositionally biased region" description="Basic and acidic residues" evidence="7">
    <location>
        <begin position="326"/>
        <end position="337"/>
    </location>
</feature>
<reference evidence="10" key="1">
    <citation type="submission" date="2022-01" db="EMBL/GenBank/DDBJ databases">
        <authorList>
            <person name="King R."/>
        </authorList>
    </citation>
    <scope>NUCLEOTIDE SEQUENCE</scope>
</reference>
<dbReference type="InterPro" id="IPR052256">
    <property type="entry name" value="E3_ubiquitin-ligase_CHFR"/>
</dbReference>
<dbReference type="InterPro" id="IPR001841">
    <property type="entry name" value="Znf_RING"/>
</dbReference>
<name>A0A9P0CCL3_9CUCU</name>
<dbReference type="Pfam" id="PF00498">
    <property type="entry name" value="FHA"/>
    <property type="match status" value="1"/>
</dbReference>
<dbReference type="GO" id="GO:0016567">
    <property type="term" value="P:protein ubiquitination"/>
    <property type="evidence" value="ECO:0007669"/>
    <property type="project" value="TreeGrafter"/>
</dbReference>
<dbReference type="OrthoDB" id="5330228at2759"/>
<feature type="domain" description="FHA" evidence="8">
    <location>
        <begin position="98"/>
        <end position="146"/>
    </location>
</feature>
<evidence type="ECO:0000313" key="10">
    <source>
        <dbReference type="EMBL" id="CAH1099539.1"/>
    </source>
</evidence>
<evidence type="ECO:0000259" key="9">
    <source>
        <dbReference type="PROSITE" id="PS50089"/>
    </source>
</evidence>
<protein>
    <recommendedName>
        <fullName evidence="2">E3 ubiquitin-protein ligase CHFR</fullName>
    </recommendedName>
</protein>
<dbReference type="GO" id="GO:0008270">
    <property type="term" value="F:zinc ion binding"/>
    <property type="evidence" value="ECO:0007669"/>
    <property type="project" value="UniProtKB-KW"/>
</dbReference>
<dbReference type="SMART" id="SM00240">
    <property type="entry name" value="FHA"/>
    <property type="match status" value="1"/>
</dbReference>
<keyword evidence="11" id="KW-1185">Reference proteome</keyword>
<dbReference type="AlphaFoldDB" id="A0A9P0CCL3"/>
<organism evidence="10 11">
    <name type="scientific">Psylliodes chrysocephalus</name>
    <dbReference type="NCBI Taxonomy" id="3402493"/>
    <lineage>
        <taxon>Eukaryota</taxon>
        <taxon>Metazoa</taxon>
        <taxon>Ecdysozoa</taxon>
        <taxon>Arthropoda</taxon>
        <taxon>Hexapoda</taxon>
        <taxon>Insecta</taxon>
        <taxon>Pterygota</taxon>
        <taxon>Neoptera</taxon>
        <taxon>Endopterygota</taxon>
        <taxon>Coleoptera</taxon>
        <taxon>Polyphaga</taxon>
        <taxon>Cucujiformia</taxon>
        <taxon>Chrysomeloidea</taxon>
        <taxon>Chrysomelidae</taxon>
        <taxon>Galerucinae</taxon>
        <taxon>Alticini</taxon>
        <taxon>Psylliodes</taxon>
    </lineage>
</organism>
<dbReference type="Pfam" id="PF13920">
    <property type="entry name" value="zf-C3HC4_3"/>
    <property type="match status" value="1"/>
</dbReference>
<dbReference type="CDD" id="cd00060">
    <property type="entry name" value="FHA"/>
    <property type="match status" value="1"/>
</dbReference>
<feature type="compositionally biased region" description="Polar residues" evidence="7">
    <location>
        <begin position="311"/>
        <end position="325"/>
    </location>
</feature>
<feature type="region of interest" description="Disordered" evidence="7">
    <location>
        <begin position="423"/>
        <end position="481"/>
    </location>
</feature>
<gene>
    <name evidence="10" type="ORF">PSYICH_LOCUS14</name>
</gene>
<dbReference type="PROSITE" id="PS00518">
    <property type="entry name" value="ZF_RING_1"/>
    <property type="match status" value="1"/>
</dbReference>
<keyword evidence="5" id="KW-0862">Zinc</keyword>
<dbReference type="Proteomes" id="UP001153636">
    <property type="component" value="Chromosome 1"/>
</dbReference>
<dbReference type="InterPro" id="IPR013083">
    <property type="entry name" value="Znf_RING/FYVE/PHD"/>
</dbReference>
<keyword evidence="4 6" id="KW-0863">Zinc-finger</keyword>
<dbReference type="Gene3D" id="3.30.40.10">
    <property type="entry name" value="Zinc/RING finger domain, C3HC4 (zinc finger)"/>
    <property type="match status" value="1"/>
</dbReference>
<sequence length="500" mass="56069">MWILKRGISPTYTGVRLYGPTPLSSVHKYGNKCSVLSKSSVVKGGSCQANKNKLQIILNRAFQTNCNFKDKDFCKIMEPLHPHLYNSNSSIEINSNPFVIGRGLNCDYILPNKVISREHCKFEKSGNHWFLRDTSTNGTYVNNDLIHATISAPLKDSDSIQLSTDSIFKYTFQTNPVEPREEITDEQLCMIADTVLADIELANLNVPEASSVPVRISNELIPMTTTGSTTNETVVSITTTATGTIPAKRMRLTRSTASNNVIDLTEDSFSMPSTSTHAPVIDLSDSFQIIPTSDLKMVIQKIPAPKKSPKTENLNLNCAPSTSSNTDEKTNPTKNEMDTDSQVDEELLCAICSEMFVKATTLNCSHTFCKFCIEKWKAKQSVCPICRAKITSLNPTLVLDNVIEKVVKSFSKDDKEHRKKIIEERKNEESGNNPPTNTVVFVPVPSHEPHSPVFIDSDDEDDDDNSSMTDDNEEDYWNDDWEDQLDIDDYDDYLSFGYWH</sequence>
<dbReference type="SUPFAM" id="SSF49879">
    <property type="entry name" value="SMAD/FHA domain"/>
    <property type="match status" value="1"/>
</dbReference>
<accession>A0A9P0CCL3</accession>
<evidence type="ECO:0000259" key="8">
    <source>
        <dbReference type="PROSITE" id="PS50006"/>
    </source>
</evidence>
<dbReference type="InterPro" id="IPR017907">
    <property type="entry name" value="Znf_RING_CS"/>
</dbReference>
<evidence type="ECO:0000256" key="1">
    <source>
        <dbReference type="ARBA" id="ARBA00005797"/>
    </source>
</evidence>
<proteinExistence type="inferred from homology"/>
<feature type="region of interest" description="Disordered" evidence="7">
    <location>
        <begin position="306"/>
        <end position="339"/>
    </location>
</feature>
<evidence type="ECO:0000256" key="5">
    <source>
        <dbReference type="ARBA" id="ARBA00022833"/>
    </source>
</evidence>
<evidence type="ECO:0000256" key="6">
    <source>
        <dbReference type="PROSITE-ProRule" id="PRU00175"/>
    </source>
</evidence>
<dbReference type="PANTHER" id="PTHR16079:SF4">
    <property type="entry name" value="E3 UBIQUITIN-PROTEIN LIGASE CHFR"/>
    <property type="match status" value="1"/>
</dbReference>
<dbReference type="GO" id="GO:0006511">
    <property type="term" value="P:ubiquitin-dependent protein catabolic process"/>
    <property type="evidence" value="ECO:0007669"/>
    <property type="project" value="TreeGrafter"/>
</dbReference>